<dbReference type="PROSITE" id="PS51900">
    <property type="entry name" value="CB"/>
    <property type="match status" value="1"/>
</dbReference>
<dbReference type="InterPro" id="IPR004107">
    <property type="entry name" value="Integrase_SAM-like_N"/>
</dbReference>
<dbReference type="Gene3D" id="1.10.443.10">
    <property type="entry name" value="Intergrase catalytic core"/>
    <property type="match status" value="1"/>
</dbReference>
<dbReference type="RefSeq" id="WP_015755620.1">
    <property type="nucleotide sequence ID" value="NC_013222.1"/>
</dbReference>
<evidence type="ECO:0000313" key="12">
    <source>
        <dbReference type="EMBL" id="EAR14184.1"/>
    </source>
</evidence>
<dbReference type="GO" id="GO:0009037">
    <property type="term" value="F:tyrosine-based site-specific recombinase activity"/>
    <property type="evidence" value="ECO:0007669"/>
    <property type="project" value="UniProtKB-UniRule"/>
</dbReference>
<evidence type="ECO:0000256" key="4">
    <source>
        <dbReference type="ARBA" id="ARBA00022829"/>
    </source>
</evidence>
<feature type="domain" description="Tyr recombinase" evidence="10">
    <location>
        <begin position="105"/>
        <end position="288"/>
    </location>
</feature>
<dbReference type="InterPro" id="IPR044068">
    <property type="entry name" value="CB"/>
</dbReference>
<name>A4CQ99_ROBBH</name>
<keyword evidence="3 9" id="KW-0132">Cell division</keyword>
<dbReference type="PANTHER" id="PTHR30349:SF77">
    <property type="entry name" value="TYROSINE RECOMBINASE XERC"/>
    <property type="match status" value="1"/>
</dbReference>
<evidence type="ECO:0000259" key="11">
    <source>
        <dbReference type="PROSITE" id="PS51900"/>
    </source>
</evidence>
<keyword evidence="8 9" id="KW-0131">Cell cycle</keyword>
<evidence type="ECO:0000256" key="7">
    <source>
        <dbReference type="ARBA" id="ARBA00023172"/>
    </source>
</evidence>
<proteinExistence type="inferred from homology"/>
<dbReference type="InterPro" id="IPR023009">
    <property type="entry name" value="Tyrosine_recombinase_XerC/XerD"/>
</dbReference>
<dbReference type="GO" id="GO:0007059">
    <property type="term" value="P:chromosome segregation"/>
    <property type="evidence" value="ECO:0007669"/>
    <property type="project" value="UniProtKB-UniRule"/>
</dbReference>
<dbReference type="OrthoDB" id="9801717at2"/>
<dbReference type="GO" id="GO:0006313">
    <property type="term" value="P:DNA transposition"/>
    <property type="evidence" value="ECO:0007669"/>
    <property type="project" value="UniProtKB-UniRule"/>
</dbReference>
<dbReference type="PROSITE" id="PS51898">
    <property type="entry name" value="TYR_RECOMBINASE"/>
    <property type="match status" value="1"/>
</dbReference>
<dbReference type="PANTHER" id="PTHR30349">
    <property type="entry name" value="PHAGE INTEGRASE-RELATED"/>
    <property type="match status" value="1"/>
</dbReference>
<evidence type="ECO:0000256" key="6">
    <source>
        <dbReference type="ARBA" id="ARBA00023125"/>
    </source>
</evidence>
<evidence type="ECO:0000259" key="10">
    <source>
        <dbReference type="PROSITE" id="PS51898"/>
    </source>
</evidence>
<feature type="active site" evidence="9">
    <location>
        <position position="146"/>
    </location>
</feature>
<keyword evidence="6 9" id="KW-0238">DNA-binding</keyword>
<dbReference type="AlphaFoldDB" id="A4CQ99"/>
<feature type="active site" evidence="9">
    <location>
        <position position="243"/>
    </location>
</feature>
<dbReference type="GO" id="GO:0051301">
    <property type="term" value="P:cell division"/>
    <property type="evidence" value="ECO:0007669"/>
    <property type="project" value="UniProtKB-KW"/>
</dbReference>
<dbReference type="KEGG" id="rbi:RB2501_02120"/>
<feature type="active site" evidence="9">
    <location>
        <position position="170"/>
    </location>
</feature>
<sequence>MSLEAFAKYLTLEKKYAAHTVKAYLADLDAFSEYCREEQGEFALADQPYPVIRSWIIHLMESGLNNRSVNRKVASLKSYYKYQLRQGRIDASPLAAHKPLKIPRRVEIPFSESEMEGLLGEWEPSEGYEAHRDKLVVELLYTTGMRRAELIGLKLGDVDLEQGTLRVTGKRDKERILPLLPGIVREIRAYLELRGAHFKSGSEPHLFLTSRGNKLYENLVYRIINRYLSMVSAKSKRSPHILRHTFATHLLNQGADMNSVKELLGHSSLASTQVYTHNSIAELKRIHGTSHPRNKTK</sequence>
<dbReference type="Pfam" id="PF02899">
    <property type="entry name" value="Phage_int_SAM_1"/>
    <property type="match status" value="1"/>
</dbReference>
<keyword evidence="7 9" id="KW-0233">DNA recombination</keyword>
<keyword evidence="13" id="KW-1185">Reference proteome</keyword>
<dbReference type="HAMAP" id="MF_01808">
    <property type="entry name" value="Recomb_XerC_XerD"/>
    <property type="match status" value="1"/>
</dbReference>
<organism evidence="12 13">
    <name type="scientific">Robiginitalea biformata (strain ATCC BAA-864 / DSM 15991 / KCTC 12146 / HTCC2501)</name>
    <dbReference type="NCBI Taxonomy" id="313596"/>
    <lineage>
        <taxon>Bacteria</taxon>
        <taxon>Pseudomonadati</taxon>
        <taxon>Bacteroidota</taxon>
        <taxon>Flavobacteriia</taxon>
        <taxon>Flavobacteriales</taxon>
        <taxon>Flavobacteriaceae</taxon>
        <taxon>Robiginitalea</taxon>
    </lineage>
</organism>
<dbReference type="InterPro" id="IPR013762">
    <property type="entry name" value="Integrase-like_cat_sf"/>
</dbReference>
<comment type="function">
    <text evidence="9">Site-specific tyrosine recombinase, which acts by catalyzing the cutting and rejoining of the recombining DNA molecules. The XerC-XerD complex is essential to convert dimers of the bacterial chromosome into monomers to permit their segregation at cell division. It also contributes to the segregational stability of plasmids.</text>
</comment>
<gene>
    <name evidence="9" type="primary">xerC</name>
    <name evidence="12" type="ordered locus">RB2501_02120</name>
</gene>
<dbReference type="GO" id="GO:0003677">
    <property type="term" value="F:DNA binding"/>
    <property type="evidence" value="ECO:0007669"/>
    <property type="project" value="UniProtKB-UniRule"/>
</dbReference>
<feature type="active site" evidence="9">
    <location>
        <position position="240"/>
    </location>
</feature>
<dbReference type="GO" id="GO:0005737">
    <property type="term" value="C:cytoplasm"/>
    <property type="evidence" value="ECO:0007669"/>
    <property type="project" value="UniProtKB-SubCell"/>
</dbReference>
<evidence type="ECO:0000256" key="2">
    <source>
        <dbReference type="ARBA" id="ARBA00022490"/>
    </source>
</evidence>
<evidence type="ECO:0000313" key="13">
    <source>
        <dbReference type="Proteomes" id="UP000009049"/>
    </source>
</evidence>
<dbReference type="Proteomes" id="UP000009049">
    <property type="component" value="Chromosome"/>
</dbReference>
<keyword evidence="5 9" id="KW-0229">DNA integration</keyword>
<dbReference type="SUPFAM" id="SSF56349">
    <property type="entry name" value="DNA breaking-rejoining enzymes"/>
    <property type="match status" value="1"/>
</dbReference>
<comment type="subcellular location">
    <subcellularLocation>
        <location evidence="1 9">Cytoplasm</location>
    </subcellularLocation>
</comment>
<dbReference type="InterPro" id="IPR011010">
    <property type="entry name" value="DNA_brk_join_enz"/>
</dbReference>
<feature type="active site" description="O-(3'-phospho-DNA)-tyrosine intermediate" evidence="9">
    <location>
        <position position="275"/>
    </location>
</feature>
<comment type="similarity">
    <text evidence="9">Belongs to the 'phage' integrase family. XerC subfamily.</text>
</comment>
<evidence type="ECO:0000256" key="3">
    <source>
        <dbReference type="ARBA" id="ARBA00022618"/>
    </source>
</evidence>
<feature type="domain" description="Core-binding (CB)" evidence="11">
    <location>
        <begin position="1"/>
        <end position="84"/>
    </location>
</feature>
<dbReference type="InterPro" id="IPR010998">
    <property type="entry name" value="Integrase_recombinase_N"/>
</dbReference>
<evidence type="ECO:0000256" key="1">
    <source>
        <dbReference type="ARBA" id="ARBA00004496"/>
    </source>
</evidence>
<comment type="subunit">
    <text evidence="9">Forms a cyclic heterotetrameric complex composed of two molecules of XerC and two molecules of XerD.</text>
</comment>
<dbReference type="Gene3D" id="1.10.150.130">
    <property type="match status" value="1"/>
</dbReference>
<dbReference type="InterPro" id="IPR002104">
    <property type="entry name" value="Integrase_catalytic"/>
</dbReference>
<feature type="active site" evidence="9">
    <location>
        <position position="266"/>
    </location>
</feature>
<evidence type="ECO:0000256" key="8">
    <source>
        <dbReference type="ARBA" id="ARBA00023306"/>
    </source>
</evidence>
<dbReference type="STRING" id="313596.RB2501_02120"/>
<dbReference type="HOGENOM" id="CLU_027562_9_0_10"/>
<protein>
    <recommendedName>
        <fullName evidence="9">Tyrosine recombinase XerC</fullName>
    </recommendedName>
</protein>
<dbReference type="InterPro" id="IPR050090">
    <property type="entry name" value="Tyrosine_recombinase_XerCD"/>
</dbReference>
<dbReference type="eggNOG" id="COG4974">
    <property type="taxonomic scope" value="Bacteria"/>
</dbReference>
<accession>A4CQ99</accession>
<keyword evidence="2 9" id="KW-0963">Cytoplasm</keyword>
<dbReference type="Pfam" id="PF00589">
    <property type="entry name" value="Phage_integrase"/>
    <property type="match status" value="1"/>
</dbReference>
<reference evidence="12 13" key="1">
    <citation type="journal article" date="2009" name="J. Bacteriol.">
        <title>Complete genome sequence of Robiginitalea biformata HTCC2501.</title>
        <authorList>
            <person name="Oh H.M."/>
            <person name="Giovannoni S.J."/>
            <person name="Lee K."/>
            <person name="Ferriera S."/>
            <person name="Johnson J."/>
            <person name="Cho J.C."/>
        </authorList>
    </citation>
    <scope>NUCLEOTIDE SEQUENCE [LARGE SCALE GENOMIC DNA]</scope>
    <source>
        <strain evidence="13">ATCC BAA-864 / HTCC2501 / KCTC 12146</strain>
    </source>
</reference>
<dbReference type="EMBL" id="CP001712">
    <property type="protein sequence ID" value="EAR14184.1"/>
    <property type="molecule type" value="Genomic_DNA"/>
</dbReference>
<evidence type="ECO:0000256" key="5">
    <source>
        <dbReference type="ARBA" id="ARBA00022908"/>
    </source>
</evidence>
<keyword evidence="4 9" id="KW-0159">Chromosome partition</keyword>
<evidence type="ECO:0000256" key="9">
    <source>
        <dbReference type="HAMAP-Rule" id="MF_01808"/>
    </source>
</evidence>